<keyword evidence="3" id="KW-1185">Reference proteome</keyword>
<dbReference type="Gene3D" id="3.40.50.12780">
    <property type="entry name" value="N-terminal domain of ligase-like"/>
    <property type="match status" value="1"/>
</dbReference>
<dbReference type="InterPro" id="IPR020845">
    <property type="entry name" value="AMP-binding_CS"/>
</dbReference>
<dbReference type="Proteomes" id="UP000290975">
    <property type="component" value="Unassembled WGS sequence"/>
</dbReference>
<organism evidence="2 3">
    <name type="scientific">Sphingobium xenophagum</name>
    <dbReference type="NCBI Taxonomy" id="121428"/>
    <lineage>
        <taxon>Bacteria</taxon>
        <taxon>Pseudomonadati</taxon>
        <taxon>Pseudomonadota</taxon>
        <taxon>Alphaproteobacteria</taxon>
        <taxon>Sphingomonadales</taxon>
        <taxon>Sphingomonadaceae</taxon>
        <taxon>Sphingobium</taxon>
    </lineage>
</organism>
<dbReference type="Pfam" id="PF00501">
    <property type="entry name" value="AMP-binding"/>
    <property type="match status" value="1"/>
</dbReference>
<reference evidence="2 3" key="1">
    <citation type="submission" date="2014-12" db="EMBL/GenBank/DDBJ databases">
        <title>Whole genome sequencing of Sphingobium xenophagum OW59.</title>
        <authorList>
            <person name="Ohta Y."/>
            <person name="Nishi S."/>
            <person name="Hatada Y."/>
        </authorList>
    </citation>
    <scope>NUCLEOTIDE SEQUENCE [LARGE SCALE GENOMIC DNA]</scope>
    <source>
        <strain evidence="2 3">OW59</strain>
    </source>
</reference>
<sequence>MSVVAAFLEGVTAFPDTVAFRSDEGAYTYRELDLHTIDIAAALQARNPTSIPKVAIYSGNNISAFACVLSVLRCGGVWVPVNWRNSVEANIAWLTLTESNWLFFHSEFEAEAVQIAAQCPLIERLVCIDRTLPFALSLEAFACEGKGVLEPLPIDLDRVSTIFATGGTTGYSKGAVWTDRAWQALIDTFRTVSPSCDAIVHLAVGPMTHAAGVLALMMMGQRVTHIVLPKPDPEAILSAIEQYRVTHLYLPPTLLYMLLSHPRVREYDYSSLVSFIVAAAPIAPEKLKEAVNIFGPVMTQAYGQAEAPLLCTYFSRDEIAAAAVGNCDRRLLACGRATPAMEVAIADEEGNFLTDEEQGEIMWTYLYRAVDKRGDTIDFYLSP</sequence>
<dbReference type="AlphaFoldDB" id="A0A401J9A1"/>
<dbReference type="SUPFAM" id="SSF56801">
    <property type="entry name" value="Acetyl-CoA synthetase-like"/>
    <property type="match status" value="1"/>
</dbReference>
<evidence type="ECO:0000259" key="1">
    <source>
        <dbReference type="Pfam" id="PF00501"/>
    </source>
</evidence>
<dbReference type="PANTHER" id="PTHR24096">
    <property type="entry name" value="LONG-CHAIN-FATTY-ACID--COA LIGASE"/>
    <property type="match status" value="1"/>
</dbReference>
<dbReference type="InterPro" id="IPR000873">
    <property type="entry name" value="AMP-dep_synth/lig_dom"/>
</dbReference>
<feature type="non-terminal residue" evidence="2">
    <location>
        <position position="383"/>
    </location>
</feature>
<comment type="caution">
    <text evidence="2">The sequence shown here is derived from an EMBL/GenBank/DDBJ whole genome shotgun (WGS) entry which is preliminary data.</text>
</comment>
<protein>
    <recommendedName>
        <fullName evidence="1">AMP-dependent synthetase/ligase domain-containing protein</fullName>
    </recommendedName>
</protein>
<feature type="domain" description="AMP-dependent synthetase/ligase" evidence="1">
    <location>
        <begin position="11"/>
        <end position="362"/>
    </location>
</feature>
<dbReference type="EMBL" id="BBQY01000090">
    <property type="protein sequence ID" value="GBH33195.1"/>
    <property type="molecule type" value="Genomic_DNA"/>
</dbReference>
<name>A0A401J9A1_SPHXE</name>
<evidence type="ECO:0000313" key="3">
    <source>
        <dbReference type="Proteomes" id="UP000290975"/>
    </source>
</evidence>
<dbReference type="InterPro" id="IPR042099">
    <property type="entry name" value="ANL_N_sf"/>
</dbReference>
<dbReference type="PANTHER" id="PTHR24096:SF267">
    <property type="entry name" value="MALONATE--COA LIGASE ACSF3, MITOCHONDRIAL"/>
    <property type="match status" value="1"/>
</dbReference>
<dbReference type="PROSITE" id="PS00455">
    <property type="entry name" value="AMP_BINDING"/>
    <property type="match status" value="1"/>
</dbReference>
<gene>
    <name evidence="2" type="ORF">MBESOW_P4321</name>
</gene>
<proteinExistence type="predicted"/>
<dbReference type="GO" id="GO:0016405">
    <property type="term" value="F:CoA-ligase activity"/>
    <property type="evidence" value="ECO:0007669"/>
    <property type="project" value="TreeGrafter"/>
</dbReference>
<evidence type="ECO:0000313" key="2">
    <source>
        <dbReference type="EMBL" id="GBH33195.1"/>
    </source>
</evidence>
<accession>A0A401J9A1</accession>